<protein>
    <submittedName>
        <fullName evidence="2">C45 family autoproteolytic acyltransferase/hydrolase</fullName>
    </submittedName>
</protein>
<name>A0ABV3R415_9HYPH</name>
<dbReference type="Gene3D" id="3.60.60.10">
    <property type="entry name" value="Penicillin V Acylase, Chain A"/>
    <property type="match status" value="1"/>
</dbReference>
<keyword evidence="3" id="KW-1185">Reference proteome</keyword>
<accession>A0ABV3R415</accession>
<gene>
    <name evidence="2" type="ORF">ABUE31_18120</name>
</gene>
<sequence>MSTDAGHIAHFEASGTPYDVGAQLGRFGAAIAHAHLIRSAAWQTVTAFRADSRVVAMRQLVEERYPAIWQELRGLAYGLDLPLDDVFAWNCRGDVWAMAPDGCTTVMVPGREPTVAHNEDGDPGLRGHCAIVRIEAGDGAFVSFVYPGSIPGHTFAVTETGLVQTVNNIRSRAAGAGLPRMVLGRAVLDCATLDDAIRTIETSARAGAFHFTLAQRGDRRLVSVEFTHARASTAIVEHPGCHANHLIHGGMTLEPQVVTGSSAARQNRGDELLRQCGVGLPDPLSILGDRHDTALPILREQAEDPDDENTLATALIRVGIDKVDWQVHERADTSSRYRLTDTRLVQFSDDEHLSTAN</sequence>
<keyword evidence="2" id="KW-0808">Transferase</keyword>
<dbReference type="Pfam" id="PF03417">
    <property type="entry name" value="AAT"/>
    <property type="match status" value="1"/>
</dbReference>
<comment type="caution">
    <text evidence="2">The sequence shown here is derived from an EMBL/GenBank/DDBJ whole genome shotgun (WGS) entry which is preliminary data.</text>
</comment>
<evidence type="ECO:0000259" key="1">
    <source>
        <dbReference type="Pfam" id="PF03417"/>
    </source>
</evidence>
<dbReference type="InterPro" id="IPR005079">
    <property type="entry name" value="Peptidase_C45_hydrolase"/>
</dbReference>
<dbReference type="RefSeq" id="WP_367725112.1">
    <property type="nucleotide sequence ID" value="NZ_JBFOCI010000006.1"/>
</dbReference>
<feature type="domain" description="Peptidase C45 hydrolase" evidence="1">
    <location>
        <begin position="114"/>
        <end position="330"/>
    </location>
</feature>
<dbReference type="NCBIfam" id="NF040521">
    <property type="entry name" value="C45_proenzyme"/>
    <property type="match status" value="1"/>
</dbReference>
<keyword evidence="2" id="KW-0012">Acyltransferase</keyword>
<dbReference type="Proteomes" id="UP001556196">
    <property type="component" value="Unassembled WGS sequence"/>
</dbReference>
<evidence type="ECO:0000313" key="2">
    <source>
        <dbReference type="EMBL" id="MEW9807908.1"/>
    </source>
</evidence>
<dbReference type="PANTHER" id="PTHR34180:SF1">
    <property type="entry name" value="BETA-ALANYL-DOPAMINE_CARCININE HYDROLASE"/>
    <property type="match status" value="1"/>
</dbReference>
<dbReference type="InterPro" id="IPR047794">
    <property type="entry name" value="C45_proenzyme-like"/>
</dbReference>
<dbReference type="EMBL" id="JBFOCI010000006">
    <property type="protein sequence ID" value="MEW9807908.1"/>
    <property type="molecule type" value="Genomic_DNA"/>
</dbReference>
<organism evidence="2 3">
    <name type="scientific">Mesorhizobium marinum</name>
    <dbReference type="NCBI Taxonomy" id="3228790"/>
    <lineage>
        <taxon>Bacteria</taxon>
        <taxon>Pseudomonadati</taxon>
        <taxon>Pseudomonadota</taxon>
        <taxon>Alphaproteobacteria</taxon>
        <taxon>Hyphomicrobiales</taxon>
        <taxon>Phyllobacteriaceae</taxon>
        <taxon>Mesorhizobium</taxon>
    </lineage>
</organism>
<dbReference type="GO" id="GO:0016746">
    <property type="term" value="F:acyltransferase activity"/>
    <property type="evidence" value="ECO:0007669"/>
    <property type="project" value="UniProtKB-KW"/>
</dbReference>
<reference evidence="2 3" key="1">
    <citation type="submission" date="2024-06" db="EMBL/GenBank/DDBJ databases">
        <authorList>
            <person name="Tuo L."/>
        </authorList>
    </citation>
    <scope>NUCLEOTIDE SEQUENCE [LARGE SCALE GENOMIC DNA]</scope>
    <source>
        <strain evidence="2 3">ZMM04-5</strain>
    </source>
</reference>
<proteinExistence type="predicted"/>
<dbReference type="InterPro" id="IPR047801">
    <property type="entry name" value="Peptidase_C45"/>
</dbReference>
<dbReference type="PANTHER" id="PTHR34180">
    <property type="entry name" value="PEPTIDASE C45"/>
    <property type="match status" value="1"/>
</dbReference>
<evidence type="ECO:0000313" key="3">
    <source>
        <dbReference type="Proteomes" id="UP001556196"/>
    </source>
</evidence>